<organism evidence="12">
    <name type="scientific">Platynereis dumerilii</name>
    <name type="common">Dumeril's clam worm</name>
    <dbReference type="NCBI Taxonomy" id="6359"/>
    <lineage>
        <taxon>Eukaryota</taxon>
        <taxon>Metazoa</taxon>
        <taxon>Spiralia</taxon>
        <taxon>Lophotrochozoa</taxon>
        <taxon>Annelida</taxon>
        <taxon>Polychaeta</taxon>
        <taxon>Errantia</taxon>
        <taxon>Phyllodocida</taxon>
        <taxon>Nereididae</taxon>
        <taxon>Platynereis</taxon>
    </lineage>
</organism>
<keyword evidence="6" id="KW-1015">Disulfide bond</keyword>
<dbReference type="Pfam" id="PF05463">
    <property type="entry name" value="Sclerostin"/>
    <property type="match status" value="1"/>
</dbReference>
<dbReference type="AlphaFoldDB" id="A0A1B1M0N2"/>
<accession>A0A1B1M0N2</accession>
<evidence type="ECO:0000256" key="4">
    <source>
        <dbReference type="ARBA" id="ARBA00022687"/>
    </source>
</evidence>
<evidence type="ECO:0000256" key="5">
    <source>
        <dbReference type="ARBA" id="ARBA00022729"/>
    </source>
</evidence>
<dbReference type="Gene3D" id="2.10.90.10">
    <property type="entry name" value="Cystine-knot cytokines"/>
    <property type="match status" value="1"/>
</dbReference>
<evidence type="ECO:0000313" key="12">
    <source>
        <dbReference type="EMBL" id="ANS60426.1"/>
    </source>
</evidence>
<feature type="compositionally biased region" description="Polar residues" evidence="9">
    <location>
        <begin position="53"/>
        <end position="66"/>
    </location>
</feature>
<evidence type="ECO:0000256" key="8">
    <source>
        <dbReference type="PROSITE-ProRule" id="PRU00039"/>
    </source>
</evidence>
<dbReference type="GO" id="GO:0030178">
    <property type="term" value="P:negative regulation of Wnt signaling pathway"/>
    <property type="evidence" value="ECO:0007669"/>
    <property type="project" value="TreeGrafter"/>
</dbReference>
<dbReference type="GO" id="GO:0036122">
    <property type="term" value="F:BMP binding"/>
    <property type="evidence" value="ECO:0007669"/>
    <property type="project" value="TreeGrafter"/>
</dbReference>
<evidence type="ECO:0000256" key="2">
    <source>
        <dbReference type="ARBA" id="ARBA00007850"/>
    </source>
</evidence>
<dbReference type="PANTHER" id="PTHR14903:SF6">
    <property type="entry name" value="CTCK DOMAIN-CONTAINING PROTEIN"/>
    <property type="match status" value="1"/>
</dbReference>
<dbReference type="InterPro" id="IPR008835">
    <property type="entry name" value="Sclerostin/SOSTDC1"/>
</dbReference>
<dbReference type="InterPro" id="IPR029034">
    <property type="entry name" value="Cystine-knot_cytokine"/>
</dbReference>
<dbReference type="GO" id="GO:0030514">
    <property type="term" value="P:negative regulation of BMP signaling pathway"/>
    <property type="evidence" value="ECO:0007669"/>
    <property type="project" value="TreeGrafter"/>
</dbReference>
<evidence type="ECO:0000256" key="10">
    <source>
        <dbReference type="SAM" id="SignalP"/>
    </source>
</evidence>
<dbReference type="PROSITE" id="PS01225">
    <property type="entry name" value="CTCK_2"/>
    <property type="match status" value="1"/>
</dbReference>
<feature type="chain" id="PRO_5008526587" evidence="10">
    <location>
        <begin position="24"/>
        <end position="235"/>
    </location>
</feature>
<keyword evidence="3" id="KW-0964">Secreted</keyword>
<protein>
    <submittedName>
        <fullName evidence="12">Sclerostin</fullName>
    </submittedName>
</protein>
<dbReference type="GO" id="GO:0016055">
    <property type="term" value="P:Wnt signaling pathway"/>
    <property type="evidence" value="ECO:0007669"/>
    <property type="project" value="UniProtKB-KW"/>
</dbReference>
<evidence type="ECO:0000256" key="6">
    <source>
        <dbReference type="ARBA" id="ARBA00023157"/>
    </source>
</evidence>
<feature type="compositionally biased region" description="Polar residues" evidence="9">
    <location>
        <begin position="222"/>
        <end position="235"/>
    </location>
</feature>
<dbReference type="InterPro" id="IPR006207">
    <property type="entry name" value="Cys_knot_C"/>
</dbReference>
<feature type="region of interest" description="Disordered" evidence="9">
    <location>
        <begin position="30"/>
        <end position="84"/>
    </location>
</feature>
<dbReference type="SMART" id="SM00041">
    <property type="entry name" value="CT"/>
    <property type="match status" value="1"/>
</dbReference>
<comment type="similarity">
    <text evidence="2">Belongs to the sclerostin family.</text>
</comment>
<keyword evidence="4" id="KW-0879">Wnt signaling pathway</keyword>
<feature type="compositionally biased region" description="Basic residues" evidence="9">
    <location>
        <begin position="199"/>
        <end position="219"/>
    </location>
</feature>
<feature type="signal peptide" evidence="10">
    <location>
        <begin position="1"/>
        <end position="23"/>
    </location>
</feature>
<evidence type="ECO:0000256" key="1">
    <source>
        <dbReference type="ARBA" id="ARBA00004613"/>
    </source>
</evidence>
<dbReference type="PANTHER" id="PTHR14903">
    <property type="entry name" value="SCLEROSTIN-RELATED"/>
    <property type="match status" value="1"/>
</dbReference>
<feature type="compositionally biased region" description="Low complexity" evidence="9">
    <location>
        <begin position="30"/>
        <end position="41"/>
    </location>
</feature>
<keyword evidence="7" id="KW-0325">Glycoprotein</keyword>
<evidence type="ECO:0000256" key="3">
    <source>
        <dbReference type="ARBA" id="ARBA00022525"/>
    </source>
</evidence>
<evidence type="ECO:0000256" key="7">
    <source>
        <dbReference type="ARBA" id="ARBA00023180"/>
    </source>
</evidence>
<comment type="subcellular location">
    <subcellularLocation>
        <location evidence="1">Secreted</location>
    </subcellularLocation>
</comment>
<feature type="domain" description="CTCK" evidence="11">
    <location>
        <begin position="87"/>
        <end position="184"/>
    </location>
</feature>
<name>A0A1B1M0N2_PLADU</name>
<proteinExistence type="evidence at transcript level"/>
<evidence type="ECO:0000259" key="11">
    <source>
        <dbReference type="PROSITE" id="PS01225"/>
    </source>
</evidence>
<keyword evidence="5 10" id="KW-0732">Signal</keyword>
<reference evidence="12" key="2">
    <citation type="submission" date="2016-08" db="EMBL/GenBank/DDBJ databases">
        <title>Beta-catenin controls segment polarity in the annelid Platynereis.</title>
        <authorList>
            <person name="Simon F."/>
        </authorList>
    </citation>
    <scope>NUCLEOTIDE SEQUENCE</scope>
</reference>
<dbReference type="EMBL" id="KT266535">
    <property type="protein sequence ID" value="ANS60426.1"/>
    <property type="molecule type" value="mRNA"/>
</dbReference>
<dbReference type="GO" id="GO:0005615">
    <property type="term" value="C:extracellular space"/>
    <property type="evidence" value="ECO:0007669"/>
    <property type="project" value="InterPro"/>
</dbReference>
<evidence type="ECO:0000256" key="9">
    <source>
        <dbReference type="SAM" id="MobiDB-lite"/>
    </source>
</evidence>
<feature type="region of interest" description="Disordered" evidence="9">
    <location>
        <begin position="189"/>
        <end position="235"/>
    </location>
</feature>
<comment type="caution">
    <text evidence="8">Lacks conserved residue(s) required for the propagation of feature annotation.</text>
</comment>
<sequence>MRFLVSIGTILLVYHSLAYAVLAVKDKQTNSNLNNNNNNNNEGRQQIQREGDGNSSSPPANDTFPSQGYPGYGGRRRPGNTEKDVGCKELRSKRYISDGFCTSIKPITEVVCTGHCLPLRNLPWYAEFIKVWANHKTLEHRCVDNVIKRRRVRLMCKNGETRTYKIKTVKSCKCKQYFREQNTSYTTAPTLDDVFQSERRRRKQQRRERRRKERRRKKQDRNSSTPEINSNDGEL</sequence>
<reference evidence="12" key="1">
    <citation type="submission" date="2015-07" db="EMBL/GenBank/DDBJ databases">
        <authorList>
            <person name="Noorani M."/>
        </authorList>
    </citation>
    <scope>NUCLEOTIDE SEQUENCE</scope>
</reference>